<organism evidence="1 2">
    <name type="scientific">Brassica cretica</name>
    <name type="common">Mustard</name>
    <dbReference type="NCBI Taxonomy" id="69181"/>
    <lineage>
        <taxon>Eukaryota</taxon>
        <taxon>Viridiplantae</taxon>
        <taxon>Streptophyta</taxon>
        <taxon>Embryophyta</taxon>
        <taxon>Tracheophyta</taxon>
        <taxon>Spermatophyta</taxon>
        <taxon>Magnoliopsida</taxon>
        <taxon>eudicotyledons</taxon>
        <taxon>Gunneridae</taxon>
        <taxon>Pentapetalae</taxon>
        <taxon>rosids</taxon>
        <taxon>malvids</taxon>
        <taxon>Brassicales</taxon>
        <taxon>Brassicaceae</taxon>
        <taxon>Brassiceae</taxon>
        <taxon>Brassica</taxon>
    </lineage>
</organism>
<comment type="caution">
    <text evidence="1">The sequence shown here is derived from an EMBL/GenBank/DDBJ whole genome shotgun (WGS) entry which is preliminary data.</text>
</comment>
<keyword evidence="2" id="KW-1185">Reference proteome</keyword>
<accession>A0ABQ7B1J3</accession>
<evidence type="ECO:0000313" key="1">
    <source>
        <dbReference type="EMBL" id="KAF3520206.1"/>
    </source>
</evidence>
<dbReference type="PANTHER" id="PTHR36720">
    <property type="entry name" value="TAF RNA POLYMERASE I SUBUNIT A"/>
    <property type="match status" value="1"/>
</dbReference>
<dbReference type="Proteomes" id="UP000266723">
    <property type="component" value="Unassembled WGS sequence"/>
</dbReference>
<reference evidence="1 2" key="1">
    <citation type="journal article" date="2020" name="BMC Genomics">
        <title>Intraspecific diversification of the crop wild relative Brassica cretica Lam. using demographic model selection.</title>
        <authorList>
            <person name="Kioukis A."/>
            <person name="Michalopoulou V.A."/>
            <person name="Briers L."/>
            <person name="Pirintsos S."/>
            <person name="Studholme D.J."/>
            <person name="Pavlidis P."/>
            <person name="Sarris P.F."/>
        </authorList>
    </citation>
    <scope>NUCLEOTIDE SEQUENCE [LARGE SCALE GENOMIC DNA]</scope>
    <source>
        <strain evidence="2">cv. PFS-1207/04</strain>
    </source>
</reference>
<protein>
    <submittedName>
        <fullName evidence="1">Uncharacterized protein</fullName>
    </submittedName>
</protein>
<gene>
    <name evidence="1" type="ORF">DY000_02059522</name>
</gene>
<proteinExistence type="predicted"/>
<name>A0ABQ7B1J3_BRACR</name>
<evidence type="ECO:0000313" key="2">
    <source>
        <dbReference type="Proteomes" id="UP000266723"/>
    </source>
</evidence>
<sequence>MRNGTGDLEMMRLMSYKAACASRIYGPEFGYVTKVYGLLENNKNNICMLVENDCSNNSTSSGITILSRPWFIHAETILVNRSQEPSISHSFGKSQIRHCSGSDQSPQGVVGLIHGAYKKTKKSLAKPIPKPSTGRQGERVCCF</sequence>
<dbReference type="EMBL" id="QGKV02001556">
    <property type="protein sequence ID" value="KAF3520206.1"/>
    <property type="molecule type" value="Genomic_DNA"/>
</dbReference>
<dbReference type="PANTHER" id="PTHR36720:SF1">
    <property type="entry name" value="TAF RNA POLYMERASE I SUBUNIT A"/>
    <property type="match status" value="1"/>
</dbReference>